<sequence length="249" mass="27316">MKKILLIFVLSAAALSSKAQQVNFKINVPLNSAYQSVTTMKTDLDGAQSMIMDMVVKNTLTNTKQEGGNFTFQSITNAVKVDMDAGMMTMSYDSENPSDDEMSKMLAGEMDKLIGKKITMNMSAKGELLNFQQENEEDGPSSNPFENMGITASYPDKAVNPGETWESQVENAGMLVKMLNKYVGKTADGYVIESKGEVLSETSEKLGDYLANYTLDEKTHFTKTATIKMDMSIQGQKVLSEVAVTNTPK</sequence>
<dbReference type="OrthoDB" id="701576at2"/>
<comment type="caution">
    <text evidence="2">The sequence shown here is derived from an EMBL/GenBank/DDBJ whole genome shotgun (WGS) entry which is preliminary data.</text>
</comment>
<dbReference type="EMBL" id="WSQA01000011">
    <property type="protein sequence ID" value="MVZ63207.1"/>
    <property type="molecule type" value="Genomic_DNA"/>
</dbReference>
<accession>A0A6N8L1M4</accession>
<proteinExistence type="predicted"/>
<dbReference type="Pfam" id="PF19777">
    <property type="entry name" value="DUF6263"/>
    <property type="match status" value="1"/>
</dbReference>
<feature type="signal peptide" evidence="1">
    <location>
        <begin position="1"/>
        <end position="19"/>
    </location>
</feature>
<feature type="chain" id="PRO_5027119058" description="DUF4412 domain-containing protein" evidence="1">
    <location>
        <begin position="20"/>
        <end position="249"/>
    </location>
</feature>
<organism evidence="2 3">
    <name type="scientific">Sphingobacterium humi</name>
    <dbReference type="NCBI Taxonomy" id="1796905"/>
    <lineage>
        <taxon>Bacteria</taxon>
        <taxon>Pseudomonadati</taxon>
        <taxon>Bacteroidota</taxon>
        <taxon>Sphingobacteriia</taxon>
        <taxon>Sphingobacteriales</taxon>
        <taxon>Sphingobacteriaceae</taxon>
        <taxon>Sphingobacterium</taxon>
    </lineage>
</organism>
<gene>
    <name evidence="2" type="ORF">GQF63_14320</name>
</gene>
<evidence type="ECO:0000313" key="2">
    <source>
        <dbReference type="EMBL" id="MVZ63207.1"/>
    </source>
</evidence>
<dbReference type="Proteomes" id="UP000435036">
    <property type="component" value="Unassembled WGS sequence"/>
</dbReference>
<protein>
    <recommendedName>
        <fullName evidence="4">DUF4412 domain-containing protein</fullName>
    </recommendedName>
</protein>
<name>A0A6N8L1M4_9SPHI</name>
<dbReference type="RefSeq" id="WP_160369930.1">
    <property type="nucleotide sequence ID" value="NZ_WSQA01000011.1"/>
</dbReference>
<keyword evidence="1" id="KW-0732">Signal</keyword>
<reference evidence="2 3" key="1">
    <citation type="submission" date="2019-12" db="EMBL/GenBank/DDBJ databases">
        <authorList>
            <person name="Dong K."/>
        </authorList>
    </citation>
    <scope>NUCLEOTIDE SEQUENCE [LARGE SCALE GENOMIC DNA]</scope>
    <source>
        <strain evidence="2 3">JCM 31225</strain>
    </source>
</reference>
<evidence type="ECO:0000313" key="3">
    <source>
        <dbReference type="Proteomes" id="UP000435036"/>
    </source>
</evidence>
<dbReference type="AlphaFoldDB" id="A0A6N8L1M4"/>
<evidence type="ECO:0008006" key="4">
    <source>
        <dbReference type="Google" id="ProtNLM"/>
    </source>
</evidence>
<keyword evidence="3" id="KW-1185">Reference proteome</keyword>
<dbReference type="InterPro" id="IPR046230">
    <property type="entry name" value="DUF6263"/>
</dbReference>
<evidence type="ECO:0000256" key="1">
    <source>
        <dbReference type="SAM" id="SignalP"/>
    </source>
</evidence>